<dbReference type="InterPro" id="IPR000412">
    <property type="entry name" value="ABC_2_transport"/>
</dbReference>
<dbReference type="PANTHER" id="PTHR43229">
    <property type="entry name" value="NODULATION PROTEIN J"/>
    <property type="match status" value="1"/>
</dbReference>
<gene>
    <name evidence="8" type="ORF">ACFQVD_30455</name>
</gene>
<keyword evidence="4 6" id="KW-0472">Membrane</keyword>
<dbReference type="RefSeq" id="WP_343961289.1">
    <property type="nucleotide sequence ID" value="NZ_BAAAGK010000005.1"/>
</dbReference>
<dbReference type="PIRSF" id="PIRSF006648">
    <property type="entry name" value="DrrB"/>
    <property type="match status" value="1"/>
</dbReference>
<dbReference type="PANTHER" id="PTHR43229:SF2">
    <property type="entry name" value="NODULATION PROTEIN J"/>
    <property type="match status" value="1"/>
</dbReference>
<reference evidence="9" key="1">
    <citation type="journal article" date="2019" name="Int. J. Syst. Evol. Microbiol.">
        <title>The Global Catalogue of Microorganisms (GCM) 10K type strain sequencing project: providing services to taxonomists for standard genome sequencing and annotation.</title>
        <authorList>
            <consortium name="The Broad Institute Genomics Platform"/>
            <consortium name="The Broad Institute Genome Sequencing Center for Infectious Disease"/>
            <person name="Wu L."/>
            <person name="Ma J."/>
        </authorList>
    </citation>
    <scope>NUCLEOTIDE SEQUENCE [LARGE SCALE GENOMIC DNA]</scope>
    <source>
        <strain evidence="9">JCM 10083</strain>
    </source>
</reference>
<dbReference type="InterPro" id="IPR013525">
    <property type="entry name" value="ABC2_TM"/>
</dbReference>
<keyword evidence="6" id="KW-0813">Transport</keyword>
<dbReference type="Proteomes" id="UP001596514">
    <property type="component" value="Unassembled WGS sequence"/>
</dbReference>
<comment type="similarity">
    <text evidence="6">Belongs to the ABC-2 integral membrane protein family.</text>
</comment>
<evidence type="ECO:0000313" key="9">
    <source>
        <dbReference type="Proteomes" id="UP001596514"/>
    </source>
</evidence>
<feature type="transmembrane region" description="Helical" evidence="6">
    <location>
        <begin position="236"/>
        <end position="255"/>
    </location>
</feature>
<keyword evidence="2 6" id="KW-0812">Transmembrane</keyword>
<evidence type="ECO:0000256" key="5">
    <source>
        <dbReference type="ARBA" id="ARBA00023251"/>
    </source>
</evidence>
<sequence length="261" mass="27565">MTTIAVHGGVRNAVSDSMTMIGRSIRLSRRNADTLVMSIVLPLLLMSLFVYVFGGAIDTGTRYINYVVPGTLLLCVGYGAASTAMSVADDMTSGMIDRLRSLPIRSSAVLTGHVVASVARNLLSTTVVIGAAVAMGFRPDATVTDWVLAAGLLLLYVLALSWLAAGLGVIAKSVESASTLSFLMLFLPYLSSAFVPTDTMPSFLQAVSENQPITPVIETVRGLLTGTPIGDTGQIALAWCVGLLTCSFAFAAWLFRRRSHG</sequence>
<evidence type="ECO:0000256" key="3">
    <source>
        <dbReference type="ARBA" id="ARBA00022989"/>
    </source>
</evidence>
<feature type="transmembrane region" description="Helical" evidence="6">
    <location>
        <begin position="177"/>
        <end position="195"/>
    </location>
</feature>
<keyword evidence="5" id="KW-0046">Antibiotic resistance</keyword>
<evidence type="ECO:0000256" key="1">
    <source>
        <dbReference type="ARBA" id="ARBA00004141"/>
    </source>
</evidence>
<proteinExistence type="inferred from homology"/>
<comment type="caution">
    <text evidence="8">The sequence shown here is derived from an EMBL/GenBank/DDBJ whole genome shotgun (WGS) entry which is preliminary data.</text>
</comment>
<name>A0ABW2T8M3_9ACTN</name>
<feature type="transmembrane region" description="Helical" evidence="6">
    <location>
        <begin position="35"/>
        <end position="57"/>
    </location>
</feature>
<comment type="subcellular location">
    <subcellularLocation>
        <location evidence="6">Cell membrane</location>
        <topology evidence="6">Multi-pass membrane protein</topology>
    </subcellularLocation>
    <subcellularLocation>
        <location evidence="1">Membrane</location>
        <topology evidence="1">Multi-pass membrane protein</topology>
    </subcellularLocation>
</comment>
<keyword evidence="9" id="KW-1185">Reference proteome</keyword>
<dbReference type="Pfam" id="PF01061">
    <property type="entry name" value="ABC2_membrane"/>
    <property type="match status" value="1"/>
</dbReference>
<keyword evidence="6" id="KW-1003">Cell membrane</keyword>
<organism evidence="8 9">
    <name type="scientific">Streptosporangium amethystogenes subsp. fukuiense</name>
    <dbReference type="NCBI Taxonomy" id="698418"/>
    <lineage>
        <taxon>Bacteria</taxon>
        <taxon>Bacillati</taxon>
        <taxon>Actinomycetota</taxon>
        <taxon>Actinomycetes</taxon>
        <taxon>Streptosporangiales</taxon>
        <taxon>Streptosporangiaceae</taxon>
        <taxon>Streptosporangium</taxon>
    </lineage>
</organism>
<dbReference type="PROSITE" id="PS51012">
    <property type="entry name" value="ABC_TM2"/>
    <property type="match status" value="1"/>
</dbReference>
<dbReference type="InterPro" id="IPR051784">
    <property type="entry name" value="Nod_factor_ABC_transporter"/>
</dbReference>
<feature type="transmembrane region" description="Helical" evidence="6">
    <location>
        <begin position="146"/>
        <end position="170"/>
    </location>
</feature>
<dbReference type="EMBL" id="JBHTEE010000001">
    <property type="protein sequence ID" value="MFC7604442.1"/>
    <property type="molecule type" value="Genomic_DNA"/>
</dbReference>
<accession>A0ABW2T8M3</accession>
<evidence type="ECO:0000256" key="2">
    <source>
        <dbReference type="ARBA" id="ARBA00022692"/>
    </source>
</evidence>
<keyword evidence="3 6" id="KW-1133">Transmembrane helix</keyword>
<feature type="transmembrane region" description="Helical" evidence="6">
    <location>
        <begin position="63"/>
        <end position="87"/>
    </location>
</feature>
<feature type="domain" description="ABC transmembrane type-2" evidence="7">
    <location>
        <begin position="33"/>
        <end position="258"/>
    </location>
</feature>
<feature type="transmembrane region" description="Helical" evidence="6">
    <location>
        <begin position="108"/>
        <end position="134"/>
    </location>
</feature>
<evidence type="ECO:0000259" key="7">
    <source>
        <dbReference type="PROSITE" id="PS51012"/>
    </source>
</evidence>
<protein>
    <recommendedName>
        <fullName evidence="6">Transport permease protein</fullName>
    </recommendedName>
</protein>
<evidence type="ECO:0000256" key="6">
    <source>
        <dbReference type="RuleBase" id="RU361157"/>
    </source>
</evidence>
<evidence type="ECO:0000313" key="8">
    <source>
        <dbReference type="EMBL" id="MFC7604442.1"/>
    </source>
</evidence>
<evidence type="ECO:0000256" key="4">
    <source>
        <dbReference type="ARBA" id="ARBA00023136"/>
    </source>
</evidence>
<dbReference type="InterPro" id="IPR047817">
    <property type="entry name" value="ABC2_TM_bact-type"/>
</dbReference>